<proteinExistence type="predicted"/>
<dbReference type="Proteomes" id="UP000035722">
    <property type="component" value="Unassembled WGS sequence"/>
</dbReference>
<evidence type="ECO:0000313" key="2">
    <source>
        <dbReference type="Proteomes" id="UP000035722"/>
    </source>
</evidence>
<protein>
    <recommendedName>
        <fullName evidence="3">Major capsid protein</fullName>
    </recommendedName>
</protein>
<reference evidence="2" key="1">
    <citation type="journal article" date="2014" name="Genome Announc.">
        <title>Genome Sequence of Arthrobacter siccitolerans 4J27, a Xeroprotectant-Producing Desiccation-Tolerant Microorganism.</title>
        <authorList>
            <person name="Manzanera M."/>
            <person name="Santa-Cruz-Calvo L."/>
            <person name="Vilchez J.I."/>
            <person name="Garcia-Fontana C."/>
            <person name="Silva-Castro G.A."/>
            <person name="Calvo C."/>
            <person name="Gonzalez-Lopez J."/>
        </authorList>
    </citation>
    <scope>NUCLEOTIDE SEQUENCE [LARGE SCALE GENOMIC DNA]</scope>
    <source>
        <strain evidence="2">4J27</strain>
    </source>
</reference>
<dbReference type="EMBL" id="CAQI01000028">
    <property type="protein sequence ID" value="CCQ44671.1"/>
    <property type="molecule type" value="Genomic_DNA"/>
</dbReference>
<dbReference type="AlphaFoldDB" id="A0A024GYW0"/>
<sequence>MANDFYTPLEAARVAANLANEDAFLSALVSRNFANDLMGGGKGGAPIAIKIPTTLIAREREIDDITSSIVMDEIAEQSVTLNLDRVMDYHAANLSEADLALNLTDFSAQVLAPQTAAVVDQLEHKLATKLLAVPETELMSSGATPAPIAYDPANPTAYFTQIRKTLRKNGVAVNGLNMLVGAEVYANLLDAKAIEDASASGSTAALREGGVGKVRGFNVVESTRIPDAEILAFHRDAVTLATRAPVVSPGAKFGATVSEKGFSLRYLRDYLTEKTVDRSFVSTFSGIAILPTYKVSRNYTTRQVEVTEVENGGILHLNVSEAVA</sequence>
<accession>A0A024GYW0</accession>
<dbReference type="STRING" id="861266.ARTSIC4J27_598"/>
<evidence type="ECO:0008006" key="3">
    <source>
        <dbReference type="Google" id="ProtNLM"/>
    </source>
</evidence>
<name>A0A024GYW0_9MICC</name>
<evidence type="ECO:0000313" key="1">
    <source>
        <dbReference type="EMBL" id="CCQ44671.1"/>
    </source>
</evidence>
<gene>
    <name evidence="1" type="ORF">ARTSIC4J27_598</name>
</gene>
<organism evidence="1 2">
    <name type="scientific">Pseudarthrobacter siccitolerans</name>
    <dbReference type="NCBI Taxonomy" id="861266"/>
    <lineage>
        <taxon>Bacteria</taxon>
        <taxon>Bacillati</taxon>
        <taxon>Actinomycetota</taxon>
        <taxon>Actinomycetes</taxon>
        <taxon>Micrococcales</taxon>
        <taxon>Micrococcaceae</taxon>
        <taxon>Pseudarthrobacter</taxon>
    </lineage>
</organism>
<keyword evidence="2" id="KW-1185">Reference proteome</keyword>
<comment type="caution">
    <text evidence="1">The sequence shown here is derived from an EMBL/GenBank/DDBJ whole genome shotgun (WGS) entry which is preliminary data.</text>
</comment>